<name>A0AAJ5AIY3_KLEPN</name>
<accession>A0AAJ5AIY3</accession>
<dbReference type="EMBL" id="UIUC01000055">
    <property type="protein sequence ID" value="SVN67306.1"/>
    <property type="molecule type" value="Genomic_DNA"/>
</dbReference>
<evidence type="ECO:0000313" key="2">
    <source>
        <dbReference type="Proteomes" id="UP000258905"/>
    </source>
</evidence>
<proteinExistence type="predicted"/>
<dbReference type="AlphaFoldDB" id="A0AAJ5AIY3"/>
<evidence type="ECO:0000313" key="1">
    <source>
        <dbReference type="EMBL" id="SVN67306.1"/>
    </source>
</evidence>
<protein>
    <submittedName>
        <fullName evidence="1">Uncharacterized protein</fullName>
    </submittedName>
</protein>
<gene>
    <name evidence="1" type="ORF">SAMEA3649591_05366</name>
</gene>
<reference evidence="1 2" key="1">
    <citation type="submission" date="2018-08" db="EMBL/GenBank/DDBJ databases">
        <authorList>
            <consortium name="Pathogen Informatics"/>
        </authorList>
    </citation>
    <scope>NUCLEOTIDE SEQUENCE [LARGE SCALE GENOMIC DNA]</scope>
    <source>
        <strain evidence="1 2">EuSCAPE_GR003</strain>
    </source>
</reference>
<comment type="caution">
    <text evidence="1">The sequence shown here is derived from an EMBL/GenBank/DDBJ whole genome shotgun (WGS) entry which is preliminary data.</text>
</comment>
<organism evidence="1 2">
    <name type="scientific">Klebsiella pneumoniae</name>
    <dbReference type="NCBI Taxonomy" id="573"/>
    <lineage>
        <taxon>Bacteria</taxon>
        <taxon>Pseudomonadati</taxon>
        <taxon>Pseudomonadota</taxon>
        <taxon>Gammaproteobacteria</taxon>
        <taxon>Enterobacterales</taxon>
        <taxon>Enterobacteriaceae</taxon>
        <taxon>Klebsiella/Raoultella group</taxon>
        <taxon>Klebsiella</taxon>
        <taxon>Klebsiella pneumoniae complex</taxon>
    </lineage>
</organism>
<sequence>MEKRQRRVLFSSLPSRHMSLHFSACRLRPPQPNGRSVSDRVSEEASYLLHNHYLSYARQLHVIPAIYSTFADTHTNANIVSQYTLR</sequence>
<dbReference type="Proteomes" id="UP000258905">
    <property type="component" value="Unassembled WGS sequence"/>
</dbReference>